<keyword evidence="1" id="KW-0805">Transcription regulation</keyword>
<evidence type="ECO:0000313" key="7">
    <source>
        <dbReference type="Proteomes" id="UP000199584"/>
    </source>
</evidence>
<dbReference type="Pfam" id="PF01614">
    <property type="entry name" value="IclR_C"/>
    <property type="match status" value="1"/>
</dbReference>
<evidence type="ECO:0000259" key="4">
    <source>
        <dbReference type="PROSITE" id="PS51077"/>
    </source>
</evidence>
<reference evidence="7" key="1">
    <citation type="submission" date="2016-10" db="EMBL/GenBank/DDBJ databases">
        <authorList>
            <person name="Varghese N."/>
            <person name="Submissions S."/>
        </authorList>
    </citation>
    <scope>NUCLEOTIDE SEQUENCE [LARGE SCALE GENOMIC DNA]</scope>
    <source>
        <strain evidence="7">DSM 3669</strain>
    </source>
</reference>
<dbReference type="Gene3D" id="3.30.450.40">
    <property type="match status" value="1"/>
</dbReference>
<dbReference type="SUPFAM" id="SSF55781">
    <property type="entry name" value="GAF domain-like"/>
    <property type="match status" value="1"/>
</dbReference>
<dbReference type="InterPro" id="IPR014757">
    <property type="entry name" value="Tscrpt_reg_IclR_C"/>
</dbReference>
<dbReference type="PROSITE" id="PS51077">
    <property type="entry name" value="HTH_ICLR"/>
    <property type="match status" value="1"/>
</dbReference>
<evidence type="ECO:0000313" key="6">
    <source>
        <dbReference type="EMBL" id="SFQ98094.1"/>
    </source>
</evidence>
<dbReference type="InterPro" id="IPR036390">
    <property type="entry name" value="WH_DNA-bd_sf"/>
</dbReference>
<dbReference type="PANTHER" id="PTHR30136:SF35">
    <property type="entry name" value="HTH-TYPE TRANSCRIPTIONAL REGULATOR RV1719"/>
    <property type="match status" value="1"/>
</dbReference>
<dbReference type="STRING" id="39060.SAMN05660706_10343"/>
<dbReference type="GO" id="GO:0045892">
    <property type="term" value="P:negative regulation of DNA-templated transcription"/>
    <property type="evidence" value="ECO:0007669"/>
    <property type="project" value="TreeGrafter"/>
</dbReference>
<dbReference type="SUPFAM" id="SSF46785">
    <property type="entry name" value="Winged helix' DNA-binding domain"/>
    <property type="match status" value="1"/>
</dbReference>
<dbReference type="OrthoDB" id="9791752at2"/>
<protein>
    <submittedName>
        <fullName evidence="6">Transcriptional regulator, IclR family</fullName>
    </submittedName>
</protein>
<keyword evidence="7" id="KW-1185">Reference proteome</keyword>
<dbReference type="InterPro" id="IPR036388">
    <property type="entry name" value="WH-like_DNA-bd_sf"/>
</dbReference>
<dbReference type="EMBL" id="FOYM01000003">
    <property type="protein sequence ID" value="SFQ98094.1"/>
    <property type="molecule type" value="Genomic_DNA"/>
</dbReference>
<evidence type="ECO:0000256" key="2">
    <source>
        <dbReference type="ARBA" id="ARBA00023125"/>
    </source>
</evidence>
<sequence length="290" mass="31787">MFNKTKFYRMKQRGEAGCVVKAREEAADKGSGSVRSVERAADILSCLGMGEKTLTEISQDVGLSKATVHRLLAALQKKDFVARDEETGKYFLHWGLVGLLTKSLSREQQLVHCVYPFMKKLWRYTGETVTLYVRKGYNRVCVAEIVSQHPLKYSVGVGTVVPLNAHTGSPGKLLLAYMAKDEVADVLTQCEQAGLNSNPADRGLLFQELQQIYKQGWASSFGERIHGGASLSVPVWDRSGNVSASLNILGPCARLTEEILMSYLDILKQCAETASIRLGASPAVIKGGEE</sequence>
<evidence type="ECO:0000256" key="3">
    <source>
        <dbReference type="ARBA" id="ARBA00023163"/>
    </source>
</evidence>
<dbReference type="SMART" id="SM00346">
    <property type="entry name" value="HTH_ICLR"/>
    <property type="match status" value="1"/>
</dbReference>
<feature type="domain" description="HTH iclR-type" evidence="4">
    <location>
        <begin position="34"/>
        <end position="94"/>
    </location>
</feature>
<evidence type="ECO:0000256" key="1">
    <source>
        <dbReference type="ARBA" id="ARBA00023015"/>
    </source>
</evidence>
<dbReference type="InterPro" id="IPR029016">
    <property type="entry name" value="GAF-like_dom_sf"/>
</dbReference>
<dbReference type="AlphaFoldDB" id="A0A1I6CY07"/>
<evidence type="ECO:0000259" key="5">
    <source>
        <dbReference type="PROSITE" id="PS51078"/>
    </source>
</evidence>
<dbReference type="RefSeq" id="WP_092481902.1">
    <property type="nucleotide sequence ID" value="NZ_FOYM01000003.1"/>
</dbReference>
<dbReference type="InterPro" id="IPR050707">
    <property type="entry name" value="HTH_MetabolicPath_Reg"/>
</dbReference>
<dbReference type="Gene3D" id="1.10.10.10">
    <property type="entry name" value="Winged helix-like DNA-binding domain superfamily/Winged helix DNA-binding domain"/>
    <property type="match status" value="1"/>
</dbReference>
<feature type="domain" description="IclR-ED" evidence="5">
    <location>
        <begin position="95"/>
        <end position="280"/>
    </location>
</feature>
<dbReference type="CDD" id="cd00090">
    <property type="entry name" value="HTH_ARSR"/>
    <property type="match status" value="1"/>
</dbReference>
<name>A0A1I6CY07_9FIRM</name>
<organism evidence="6 7">
    <name type="scientific">Desulfoscipio geothermicus DSM 3669</name>
    <dbReference type="NCBI Taxonomy" id="1121426"/>
    <lineage>
        <taxon>Bacteria</taxon>
        <taxon>Bacillati</taxon>
        <taxon>Bacillota</taxon>
        <taxon>Clostridia</taxon>
        <taxon>Eubacteriales</taxon>
        <taxon>Desulfallaceae</taxon>
        <taxon>Desulfoscipio</taxon>
    </lineage>
</organism>
<dbReference type="GO" id="GO:0003677">
    <property type="term" value="F:DNA binding"/>
    <property type="evidence" value="ECO:0007669"/>
    <property type="project" value="UniProtKB-KW"/>
</dbReference>
<keyword evidence="2" id="KW-0238">DNA-binding</keyword>
<dbReference type="PANTHER" id="PTHR30136">
    <property type="entry name" value="HELIX-TURN-HELIX TRANSCRIPTIONAL REGULATOR, ICLR FAMILY"/>
    <property type="match status" value="1"/>
</dbReference>
<dbReference type="InterPro" id="IPR005471">
    <property type="entry name" value="Tscrpt_reg_IclR_N"/>
</dbReference>
<accession>A0A1I6CY07</accession>
<dbReference type="Pfam" id="PF09339">
    <property type="entry name" value="HTH_IclR"/>
    <property type="match status" value="1"/>
</dbReference>
<gene>
    <name evidence="6" type="ORF">SAMN05660706_10343</name>
</gene>
<dbReference type="GO" id="GO:0003700">
    <property type="term" value="F:DNA-binding transcription factor activity"/>
    <property type="evidence" value="ECO:0007669"/>
    <property type="project" value="TreeGrafter"/>
</dbReference>
<dbReference type="PROSITE" id="PS51078">
    <property type="entry name" value="ICLR_ED"/>
    <property type="match status" value="1"/>
</dbReference>
<dbReference type="Proteomes" id="UP000199584">
    <property type="component" value="Unassembled WGS sequence"/>
</dbReference>
<dbReference type="InterPro" id="IPR011991">
    <property type="entry name" value="ArsR-like_HTH"/>
</dbReference>
<proteinExistence type="predicted"/>
<keyword evidence="3" id="KW-0804">Transcription</keyword>